<dbReference type="PANTHER" id="PTHR47019:SF1">
    <property type="entry name" value="LIPID II FLIPPASE MURJ"/>
    <property type="match status" value="1"/>
</dbReference>
<proteinExistence type="inferred from homology"/>
<evidence type="ECO:0000256" key="5">
    <source>
        <dbReference type="ARBA" id="ARBA00022984"/>
    </source>
</evidence>
<evidence type="ECO:0000313" key="10">
    <source>
        <dbReference type="EMBL" id="MBP2071491.1"/>
    </source>
</evidence>
<evidence type="ECO:0000256" key="9">
    <source>
        <dbReference type="PIRNR" id="PIRNR002869"/>
    </source>
</evidence>
<comment type="caution">
    <text evidence="10">The sequence shown here is derived from an EMBL/GenBank/DDBJ whole genome shotgun (WGS) entry which is preliminary data.</text>
</comment>
<organism evidence="10 11">
    <name type="scientific">Thermoanaerobacterium butyriciformans</name>
    <dbReference type="NCBI Taxonomy" id="1702242"/>
    <lineage>
        <taxon>Bacteria</taxon>
        <taxon>Bacillati</taxon>
        <taxon>Bacillota</taxon>
        <taxon>Clostridia</taxon>
        <taxon>Thermoanaerobacterales</taxon>
        <taxon>Thermoanaerobacteraceae</taxon>
        <taxon>Thermoanaerobacterium</taxon>
    </lineage>
</organism>
<dbReference type="CDD" id="cd13123">
    <property type="entry name" value="MATE_MurJ_like"/>
    <property type="match status" value="1"/>
</dbReference>
<reference evidence="10" key="1">
    <citation type="submission" date="2021-03" db="EMBL/GenBank/DDBJ databases">
        <title>Genomic Encyclopedia of Type Strains, Phase IV (KMG-IV): sequencing the most valuable type-strain genomes for metagenomic binning, comparative biology and taxonomic classification.</title>
        <authorList>
            <person name="Goeker M."/>
        </authorList>
    </citation>
    <scope>NUCLEOTIDE SEQUENCE</scope>
    <source>
        <strain evidence="10">DSM 101588</strain>
    </source>
</reference>
<dbReference type="HAMAP" id="MF_02078">
    <property type="entry name" value="MurJ_MviN"/>
    <property type="match status" value="1"/>
</dbReference>
<keyword evidence="2 8" id="KW-1003">Cell membrane</keyword>
<dbReference type="NCBIfam" id="TIGR01695">
    <property type="entry name" value="murJ_mviN"/>
    <property type="match status" value="1"/>
</dbReference>
<feature type="transmembrane region" description="Helical" evidence="8">
    <location>
        <begin position="445"/>
        <end position="464"/>
    </location>
</feature>
<dbReference type="PIRSF" id="PIRSF002869">
    <property type="entry name" value="MviN"/>
    <property type="match status" value="1"/>
</dbReference>
<feature type="transmembrane region" description="Helical" evidence="8">
    <location>
        <begin position="310"/>
        <end position="331"/>
    </location>
</feature>
<accession>A0ABS4NCX0</accession>
<keyword evidence="4 8" id="KW-0133">Cell shape</keyword>
<feature type="transmembrane region" description="Helical" evidence="8">
    <location>
        <begin position="92"/>
        <end position="112"/>
    </location>
</feature>
<evidence type="ECO:0000313" key="11">
    <source>
        <dbReference type="Proteomes" id="UP001166402"/>
    </source>
</evidence>
<feature type="transmembrane region" description="Helical" evidence="8">
    <location>
        <begin position="48"/>
        <end position="71"/>
    </location>
</feature>
<feature type="transmembrane region" description="Helical" evidence="8">
    <location>
        <begin position="228"/>
        <end position="247"/>
    </location>
</feature>
<evidence type="ECO:0000256" key="1">
    <source>
        <dbReference type="ARBA" id="ARBA00004651"/>
    </source>
</evidence>
<sequence length="517" mass="57038">MSNKKLFKSASIVAFITILGKFAGLLKNTVQGKVFGTTWATDAYTVSLNIPTVLYSIIGVAVSTAFIPLLNETYAKRGKDEMFDFANNIMNILFLFSFAIFIIAWIFSPYLVRLMASNFTGEKFQLAVNLTKISIVNMLFLSMSAGFTAILQTLNDFTAPALNGILIDIPPIVFMLFFAKYGGIVGLTVYTTVAFGLQVVNQIPWLIKNKYRYSFKIDFKDPRIVRMLKLISPVIVGLSVNQINIIINTRLASGLPNGNITAFSYASLLTGAFYGTFATSVVTVIFPTLSREGSIGDYKGMKSHMIKAINNINMIMIPVTLGIMILRYHIIDILFKHGRFNDYSVEITAIALLYLSIGMIFYGIRDVFNVSFYSTNDTRTPMINSILGIAVNILISIILVKYIGIAGLAIGSSASAAICAVLLMKDFRKKMGAFGGRDILNTGGKLVLSSVTMGAVVFLMNNFLSRYMVGFKMELLLTSLIVIIGGAIYVGMMLLLKVKEFKYLFGIIANRITNFQN</sequence>
<dbReference type="InterPro" id="IPR051050">
    <property type="entry name" value="Lipid_II_flippase_MurJ/MviN"/>
</dbReference>
<dbReference type="InterPro" id="IPR004268">
    <property type="entry name" value="MurJ"/>
</dbReference>
<dbReference type="PANTHER" id="PTHR47019">
    <property type="entry name" value="LIPID II FLIPPASE MURJ"/>
    <property type="match status" value="1"/>
</dbReference>
<feature type="transmembrane region" description="Helical" evidence="8">
    <location>
        <begin position="405"/>
        <end position="424"/>
    </location>
</feature>
<feature type="transmembrane region" description="Helical" evidence="8">
    <location>
        <begin position="382"/>
        <end position="399"/>
    </location>
</feature>
<evidence type="ECO:0000256" key="3">
    <source>
        <dbReference type="ARBA" id="ARBA00022692"/>
    </source>
</evidence>
<feature type="transmembrane region" description="Helical" evidence="8">
    <location>
        <begin position="476"/>
        <end position="496"/>
    </location>
</feature>
<keyword evidence="3 8" id="KW-0812">Transmembrane</keyword>
<evidence type="ECO:0000256" key="8">
    <source>
        <dbReference type="HAMAP-Rule" id="MF_02078"/>
    </source>
</evidence>
<evidence type="ECO:0000256" key="7">
    <source>
        <dbReference type="ARBA" id="ARBA00023136"/>
    </source>
</evidence>
<keyword evidence="7 8" id="KW-0472">Membrane</keyword>
<feature type="transmembrane region" description="Helical" evidence="8">
    <location>
        <begin position="187"/>
        <end position="207"/>
    </location>
</feature>
<gene>
    <name evidence="8" type="primary">murJ</name>
    <name evidence="10" type="ORF">J2Z80_001006</name>
</gene>
<evidence type="ECO:0000256" key="4">
    <source>
        <dbReference type="ARBA" id="ARBA00022960"/>
    </source>
</evidence>
<feature type="transmembrane region" description="Helical" evidence="8">
    <location>
        <begin position="267"/>
        <end position="289"/>
    </location>
</feature>
<keyword evidence="8 9" id="KW-0813">Transport</keyword>
<comment type="subcellular location">
    <subcellularLocation>
        <location evidence="1 8">Cell membrane</location>
        <topology evidence="1 8">Multi-pass membrane protein</topology>
    </subcellularLocation>
</comment>
<keyword evidence="5 8" id="KW-0573">Peptidoglycan synthesis</keyword>
<dbReference type="PRINTS" id="PR01806">
    <property type="entry name" value="VIRFACTRMVIN"/>
</dbReference>
<comment type="similarity">
    <text evidence="8 9">Belongs to the MurJ/MviN family.</text>
</comment>
<feature type="transmembrane region" description="Helical" evidence="8">
    <location>
        <begin position="343"/>
        <end position="362"/>
    </location>
</feature>
<comment type="pathway">
    <text evidence="8">Cell wall biogenesis; peptidoglycan biosynthesis.</text>
</comment>
<name>A0ABS4NCX0_9THEO</name>
<dbReference type="RefSeq" id="WP_209453396.1">
    <property type="nucleotide sequence ID" value="NZ_JAGGLT010000008.1"/>
</dbReference>
<keyword evidence="6 8" id="KW-1133">Transmembrane helix</keyword>
<feature type="transmembrane region" description="Helical" evidence="8">
    <location>
        <begin position="161"/>
        <end position="181"/>
    </location>
</feature>
<keyword evidence="11" id="KW-1185">Reference proteome</keyword>
<protein>
    <recommendedName>
        <fullName evidence="8">Probable lipid II flippase MurJ</fullName>
    </recommendedName>
</protein>
<evidence type="ECO:0000256" key="6">
    <source>
        <dbReference type="ARBA" id="ARBA00022989"/>
    </source>
</evidence>
<evidence type="ECO:0000256" key="2">
    <source>
        <dbReference type="ARBA" id="ARBA00022475"/>
    </source>
</evidence>
<dbReference type="Proteomes" id="UP001166402">
    <property type="component" value="Unassembled WGS sequence"/>
</dbReference>
<dbReference type="Pfam" id="PF03023">
    <property type="entry name" value="MurJ"/>
    <property type="match status" value="1"/>
</dbReference>
<comment type="function">
    <text evidence="8 9">Involved in peptidoglycan biosynthesis. Transports lipid-linked peptidoglycan precursors from the inner to the outer leaflet of the cytoplasmic membrane.</text>
</comment>
<keyword evidence="8 9" id="KW-0961">Cell wall biogenesis/degradation</keyword>
<dbReference type="EMBL" id="JAGGLT010000008">
    <property type="protein sequence ID" value="MBP2071491.1"/>
    <property type="molecule type" value="Genomic_DNA"/>
</dbReference>
<feature type="transmembrane region" description="Helical" evidence="8">
    <location>
        <begin position="132"/>
        <end position="154"/>
    </location>
</feature>